<protein>
    <recommendedName>
        <fullName evidence="4">Secreted protein</fullName>
    </recommendedName>
</protein>
<organism evidence="2 3">
    <name type="scientific">Rosa chinensis</name>
    <name type="common">China rose</name>
    <dbReference type="NCBI Taxonomy" id="74649"/>
    <lineage>
        <taxon>Eukaryota</taxon>
        <taxon>Viridiplantae</taxon>
        <taxon>Streptophyta</taxon>
        <taxon>Embryophyta</taxon>
        <taxon>Tracheophyta</taxon>
        <taxon>Spermatophyta</taxon>
        <taxon>Magnoliopsida</taxon>
        <taxon>eudicotyledons</taxon>
        <taxon>Gunneridae</taxon>
        <taxon>Pentapetalae</taxon>
        <taxon>rosids</taxon>
        <taxon>fabids</taxon>
        <taxon>Rosales</taxon>
        <taxon>Rosaceae</taxon>
        <taxon>Rosoideae</taxon>
        <taxon>Rosoideae incertae sedis</taxon>
        <taxon>Rosa</taxon>
    </lineage>
</organism>
<keyword evidence="1" id="KW-0732">Signal</keyword>
<evidence type="ECO:0000256" key="1">
    <source>
        <dbReference type="SAM" id="SignalP"/>
    </source>
</evidence>
<feature type="chain" id="PRO_5015156210" description="Secreted protein" evidence="1">
    <location>
        <begin position="25"/>
        <end position="139"/>
    </location>
</feature>
<gene>
    <name evidence="2" type="ORF">RchiOBHm_Chr5g0079621</name>
</gene>
<sequence>MFFLWLFCLHLALISIEPLRSLTAAPILSEKVFVDECLAFWDDDGGTTYAISVWPPCDLSRRQILVFVWLQFSLSLSTVSFLRRRASTVQMRSSGMSLDLTSFKRLWTRRAPTSSWDSLCLVTRTFAELLQNHNRYSML</sequence>
<evidence type="ECO:0008006" key="4">
    <source>
        <dbReference type="Google" id="ProtNLM"/>
    </source>
</evidence>
<dbReference type="Proteomes" id="UP000238479">
    <property type="component" value="Chromosome 5"/>
</dbReference>
<proteinExistence type="predicted"/>
<reference evidence="2 3" key="1">
    <citation type="journal article" date="2018" name="Nat. Genet.">
        <title>The Rosa genome provides new insights in the design of modern roses.</title>
        <authorList>
            <person name="Bendahmane M."/>
        </authorList>
    </citation>
    <scope>NUCLEOTIDE SEQUENCE [LARGE SCALE GENOMIC DNA]</scope>
    <source>
        <strain evidence="3">cv. Old Blush</strain>
    </source>
</reference>
<dbReference type="AlphaFoldDB" id="A0A2P6QMK1"/>
<dbReference type="EMBL" id="PDCK01000043">
    <property type="protein sequence ID" value="PRQ35401.1"/>
    <property type="molecule type" value="Genomic_DNA"/>
</dbReference>
<dbReference type="Gramene" id="PRQ35401">
    <property type="protein sequence ID" value="PRQ35401"/>
    <property type="gene ID" value="RchiOBHm_Chr5g0079621"/>
</dbReference>
<evidence type="ECO:0000313" key="3">
    <source>
        <dbReference type="Proteomes" id="UP000238479"/>
    </source>
</evidence>
<feature type="signal peptide" evidence="1">
    <location>
        <begin position="1"/>
        <end position="24"/>
    </location>
</feature>
<name>A0A2P6QMK1_ROSCH</name>
<keyword evidence="3" id="KW-1185">Reference proteome</keyword>
<evidence type="ECO:0000313" key="2">
    <source>
        <dbReference type="EMBL" id="PRQ35401.1"/>
    </source>
</evidence>
<comment type="caution">
    <text evidence="2">The sequence shown here is derived from an EMBL/GenBank/DDBJ whole genome shotgun (WGS) entry which is preliminary data.</text>
</comment>
<accession>A0A2P6QMK1</accession>